<dbReference type="OrthoDB" id="5244439at2"/>
<keyword evidence="1" id="KW-0812">Transmembrane</keyword>
<sequence length="106" mass="10553">MKPAEDVQTAPIAALGLIGGYLTARESGIRWLGGVLLGAAGIYAGRSWLARGGVKDVALLSALYLGGFGASHPLAKKVGPWPSVLAVTALSAGAAAVVSDSKAPNN</sequence>
<keyword evidence="1" id="KW-0472">Membrane</keyword>
<feature type="transmembrane region" description="Helical" evidence="1">
    <location>
        <begin position="57"/>
        <end position="75"/>
    </location>
</feature>
<dbReference type="Proteomes" id="UP000316196">
    <property type="component" value="Unassembled WGS sequence"/>
</dbReference>
<gene>
    <name evidence="2" type="ORF">FB460_0465</name>
</gene>
<dbReference type="EMBL" id="VFOR01000001">
    <property type="protein sequence ID" value="TQL62680.1"/>
    <property type="molecule type" value="Genomic_DNA"/>
</dbReference>
<reference evidence="2 3" key="1">
    <citation type="submission" date="2019-06" db="EMBL/GenBank/DDBJ databases">
        <title>Sequencing the genomes of 1000 actinobacteria strains.</title>
        <authorList>
            <person name="Klenk H.-P."/>
        </authorList>
    </citation>
    <scope>NUCLEOTIDE SEQUENCE [LARGE SCALE GENOMIC DNA]</scope>
    <source>
        <strain evidence="2 3">DSM 8251</strain>
    </source>
</reference>
<comment type="caution">
    <text evidence="2">The sequence shown here is derived from an EMBL/GenBank/DDBJ whole genome shotgun (WGS) entry which is preliminary data.</text>
</comment>
<dbReference type="RefSeq" id="WP_142092493.1">
    <property type="nucleotide sequence ID" value="NZ_BAAAMD010000001.1"/>
</dbReference>
<feature type="transmembrane region" description="Helical" evidence="1">
    <location>
        <begin position="28"/>
        <end position="45"/>
    </location>
</feature>
<name>A0A542ZR45_9ACTN</name>
<evidence type="ECO:0000313" key="3">
    <source>
        <dbReference type="Proteomes" id="UP000316196"/>
    </source>
</evidence>
<organism evidence="2 3">
    <name type="scientific">Propioniferax innocua</name>
    <dbReference type="NCBI Taxonomy" id="1753"/>
    <lineage>
        <taxon>Bacteria</taxon>
        <taxon>Bacillati</taxon>
        <taxon>Actinomycetota</taxon>
        <taxon>Actinomycetes</taxon>
        <taxon>Propionibacteriales</taxon>
        <taxon>Propionibacteriaceae</taxon>
        <taxon>Propioniferax</taxon>
    </lineage>
</organism>
<protein>
    <submittedName>
        <fullName evidence="2">Uncharacterized protein</fullName>
    </submittedName>
</protein>
<keyword evidence="1" id="KW-1133">Transmembrane helix</keyword>
<proteinExistence type="predicted"/>
<keyword evidence="3" id="KW-1185">Reference proteome</keyword>
<dbReference type="AlphaFoldDB" id="A0A542ZR45"/>
<evidence type="ECO:0000256" key="1">
    <source>
        <dbReference type="SAM" id="Phobius"/>
    </source>
</evidence>
<accession>A0A542ZR45</accession>
<evidence type="ECO:0000313" key="2">
    <source>
        <dbReference type="EMBL" id="TQL62680.1"/>
    </source>
</evidence>